<evidence type="ECO:0000256" key="4">
    <source>
        <dbReference type="ARBA" id="ARBA00023235"/>
    </source>
</evidence>
<dbReference type="PANTHER" id="PTHR43811">
    <property type="entry name" value="FKBP-TYPE PEPTIDYL-PROLYL CIS-TRANS ISOMERASE FKPA"/>
    <property type="match status" value="1"/>
</dbReference>
<evidence type="ECO:0000313" key="9">
    <source>
        <dbReference type="Proteomes" id="UP000600139"/>
    </source>
</evidence>
<evidence type="ECO:0000256" key="5">
    <source>
        <dbReference type="PROSITE-ProRule" id="PRU00277"/>
    </source>
</evidence>
<sequence length="272" mass="28628">MIPHAAGLALAISATVRAEPVMPETPSDVAAAPADAEKTTSGLASKVLQKGKGEAHPAAADTVTVHYSGWTTDGKLFDSSVKRGTPASFPLNGVIKGWTEGVQLMVEGEKRRFWIPANLAYGENPGGGRPGGLLVFDVELLGIKPAPKPPAVPEDVAAAPESAEKTTSGIASRVLKKGTGEAHPKATDQVQVHYSGWTTDGKLFDSSILRNEPIVFPLNQVIPGWTEGVQLMVEGEKRRFWIPGKLAYGDSPPPGAPAGTLVFDVELLKIVK</sequence>
<dbReference type="EC" id="5.2.1.8" evidence="6"/>
<keyword evidence="9" id="KW-1185">Reference proteome</keyword>
<keyword evidence="3 5" id="KW-0697">Rotamase</keyword>
<evidence type="ECO:0000313" key="8">
    <source>
        <dbReference type="EMBL" id="MBK1817148.1"/>
    </source>
</evidence>
<dbReference type="AlphaFoldDB" id="A0A934VBD4"/>
<organism evidence="8 9">
    <name type="scientific">Luteolibacter yonseiensis</name>
    <dbReference type="NCBI Taxonomy" id="1144680"/>
    <lineage>
        <taxon>Bacteria</taxon>
        <taxon>Pseudomonadati</taxon>
        <taxon>Verrucomicrobiota</taxon>
        <taxon>Verrucomicrobiia</taxon>
        <taxon>Verrucomicrobiales</taxon>
        <taxon>Verrucomicrobiaceae</taxon>
        <taxon>Luteolibacter</taxon>
    </lineage>
</organism>
<evidence type="ECO:0000259" key="7">
    <source>
        <dbReference type="PROSITE" id="PS50059"/>
    </source>
</evidence>
<gene>
    <name evidence="8" type="ORF">JIN84_16125</name>
</gene>
<dbReference type="PROSITE" id="PS50059">
    <property type="entry name" value="FKBP_PPIASE"/>
    <property type="match status" value="2"/>
</dbReference>
<comment type="similarity">
    <text evidence="2 6">Belongs to the FKBP-type PPIase family.</text>
</comment>
<proteinExistence type="inferred from homology"/>
<evidence type="ECO:0000256" key="1">
    <source>
        <dbReference type="ARBA" id="ARBA00000971"/>
    </source>
</evidence>
<accession>A0A934VBD4</accession>
<reference evidence="8" key="1">
    <citation type="submission" date="2021-01" db="EMBL/GenBank/DDBJ databases">
        <title>Modified the classification status of verrucomicrobia.</title>
        <authorList>
            <person name="Feng X."/>
        </authorList>
    </citation>
    <scope>NUCLEOTIDE SEQUENCE</scope>
    <source>
        <strain evidence="8">JCM 18052</strain>
    </source>
</reference>
<dbReference type="SUPFAM" id="SSF54534">
    <property type="entry name" value="FKBP-like"/>
    <property type="match status" value="2"/>
</dbReference>
<dbReference type="PANTHER" id="PTHR43811:SF19">
    <property type="entry name" value="39 KDA FK506-BINDING NUCLEAR PROTEIN"/>
    <property type="match status" value="1"/>
</dbReference>
<dbReference type="InterPro" id="IPR001179">
    <property type="entry name" value="PPIase_FKBP_dom"/>
</dbReference>
<dbReference type="Gene3D" id="3.10.50.40">
    <property type="match status" value="2"/>
</dbReference>
<evidence type="ECO:0000256" key="6">
    <source>
        <dbReference type="RuleBase" id="RU003915"/>
    </source>
</evidence>
<comment type="caution">
    <text evidence="8">The sequence shown here is derived from an EMBL/GenBank/DDBJ whole genome shotgun (WGS) entry which is preliminary data.</text>
</comment>
<dbReference type="InterPro" id="IPR046357">
    <property type="entry name" value="PPIase_dom_sf"/>
</dbReference>
<dbReference type="GO" id="GO:0003755">
    <property type="term" value="F:peptidyl-prolyl cis-trans isomerase activity"/>
    <property type="evidence" value="ECO:0007669"/>
    <property type="project" value="UniProtKB-UniRule"/>
</dbReference>
<keyword evidence="4 5" id="KW-0413">Isomerase</keyword>
<evidence type="ECO:0000256" key="2">
    <source>
        <dbReference type="ARBA" id="ARBA00006577"/>
    </source>
</evidence>
<dbReference type="EMBL" id="JAENIK010000012">
    <property type="protein sequence ID" value="MBK1817148.1"/>
    <property type="molecule type" value="Genomic_DNA"/>
</dbReference>
<protein>
    <recommendedName>
        <fullName evidence="6">Peptidyl-prolyl cis-trans isomerase</fullName>
        <ecNumber evidence="6">5.2.1.8</ecNumber>
    </recommendedName>
</protein>
<comment type="catalytic activity">
    <reaction evidence="1 5 6">
        <text>[protein]-peptidylproline (omega=180) = [protein]-peptidylproline (omega=0)</text>
        <dbReference type="Rhea" id="RHEA:16237"/>
        <dbReference type="Rhea" id="RHEA-COMP:10747"/>
        <dbReference type="Rhea" id="RHEA-COMP:10748"/>
        <dbReference type="ChEBI" id="CHEBI:83833"/>
        <dbReference type="ChEBI" id="CHEBI:83834"/>
        <dbReference type="EC" id="5.2.1.8"/>
    </reaction>
</comment>
<feature type="domain" description="PPIase FKBP-type" evidence="7">
    <location>
        <begin position="187"/>
        <end position="271"/>
    </location>
</feature>
<feature type="domain" description="PPIase FKBP-type" evidence="7">
    <location>
        <begin position="60"/>
        <end position="144"/>
    </location>
</feature>
<dbReference type="Pfam" id="PF00254">
    <property type="entry name" value="FKBP_C"/>
    <property type="match status" value="2"/>
</dbReference>
<name>A0A934VBD4_9BACT</name>
<evidence type="ECO:0000256" key="3">
    <source>
        <dbReference type="ARBA" id="ARBA00023110"/>
    </source>
</evidence>
<dbReference type="Proteomes" id="UP000600139">
    <property type="component" value="Unassembled WGS sequence"/>
</dbReference>